<feature type="domain" description="HTH merR-type" evidence="3">
    <location>
        <begin position="1"/>
        <end position="68"/>
    </location>
</feature>
<gene>
    <name evidence="4" type="ORF">GCM10009675_21820</name>
</gene>
<organism evidence="4 5">
    <name type="scientific">Prauserella alba</name>
    <dbReference type="NCBI Taxonomy" id="176898"/>
    <lineage>
        <taxon>Bacteria</taxon>
        <taxon>Bacillati</taxon>
        <taxon>Actinomycetota</taxon>
        <taxon>Actinomycetes</taxon>
        <taxon>Pseudonocardiales</taxon>
        <taxon>Pseudonocardiaceae</taxon>
        <taxon>Prauserella</taxon>
    </lineage>
</organism>
<dbReference type="SUPFAM" id="SSF46955">
    <property type="entry name" value="Putative DNA-binding domain"/>
    <property type="match status" value="1"/>
</dbReference>
<dbReference type="PANTHER" id="PTHR30204:SF97">
    <property type="entry name" value="MERR FAMILY REGULATORY PROTEIN"/>
    <property type="match status" value="1"/>
</dbReference>
<dbReference type="InterPro" id="IPR009061">
    <property type="entry name" value="DNA-bd_dom_put_sf"/>
</dbReference>
<evidence type="ECO:0000256" key="1">
    <source>
        <dbReference type="ARBA" id="ARBA00023125"/>
    </source>
</evidence>
<dbReference type="PROSITE" id="PS00552">
    <property type="entry name" value="HTH_MERR_1"/>
    <property type="match status" value="1"/>
</dbReference>
<reference evidence="4 5" key="1">
    <citation type="journal article" date="2019" name="Int. J. Syst. Evol. Microbiol.">
        <title>The Global Catalogue of Microorganisms (GCM) 10K type strain sequencing project: providing services to taxonomists for standard genome sequencing and annotation.</title>
        <authorList>
            <consortium name="The Broad Institute Genomics Platform"/>
            <consortium name="The Broad Institute Genome Sequencing Center for Infectious Disease"/>
            <person name="Wu L."/>
            <person name="Ma J."/>
        </authorList>
    </citation>
    <scope>NUCLEOTIDE SEQUENCE [LARGE SCALE GENOMIC DNA]</scope>
    <source>
        <strain evidence="4 5">JCM 13022</strain>
    </source>
</reference>
<keyword evidence="5" id="KW-1185">Reference proteome</keyword>
<dbReference type="PRINTS" id="PR00040">
    <property type="entry name" value="HTHMERR"/>
</dbReference>
<dbReference type="RefSeq" id="WP_253853044.1">
    <property type="nucleotide sequence ID" value="NZ_BAAALM010000007.1"/>
</dbReference>
<evidence type="ECO:0000313" key="4">
    <source>
        <dbReference type="EMBL" id="GAA1203663.1"/>
    </source>
</evidence>
<evidence type="ECO:0000313" key="5">
    <source>
        <dbReference type="Proteomes" id="UP001500467"/>
    </source>
</evidence>
<dbReference type="InterPro" id="IPR000551">
    <property type="entry name" value="MerR-type_HTH_dom"/>
</dbReference>
<feature type="region of interest" description="Disordered" evidence="2">
    <location>
        <begin position="109"/>
        <end position="155"/>
    </location>
</feature>
<dbReference type="PANTHER" id="PTHR30204">
    <property type="entry name" value="REDOX-CYCLING DRUG-SENSING TRANSCRIPTIONAL ACTIVATOR SOXR"/>
    <property type="match status" value="1"/>
</dbReference>
<dbReference type="InterPro" id="IPR047057">
    <property type="entry name" value="MerR_fam"/>
</dbReference>
<evidence type="ECO:0000259" key="3">
    <source>
        <dbReference type="PROSITE" id="PS50937"/>
    </source>
</evidence>
<keyword evidence="1" id="KW-0238">DNA-binding</keyword>
<protein>
    <submittedName>
        <fullName evidence="4">MerR family transcriptional regulator</fullName>
    </submittedName>
</protein>
<comment type="caution">
    <text evidence="4">The sequence shown here is derived from an EMBL/GenBank/DDBJ whole genome shotgun (WGS) entry which is preliminary data.</text>
</comment>
<name>A0ABN1VDJ9_9PSEU</name>
<dbReference type="EMBL" id="BAAALM010000007">
    <property type="protein sequence ID" value="GAA1203663.1"/>
    <property type="molecule type" value="Genomic_DNA"/>
</dbReference>
<dbReference type="PROSITE" id="PS50937">
    <property type="entry name" value="HTH_MERR_2"/>
    <property type="match status" value="1"/>
</dbReference>
<dbReference type="Proteomes" id="UP001500467">
    <property type="component" value="Unassembled WGS sequence"/>
</dbReference>
<dbReference type="Pfam" id="PF13411">
    <property type="entry name" value="MerR_1"/>
    <property type="match status" value="1"/>
</dbReference>
<accession>A0ABN1VDJ9</accession>
<dbReference type="Gene3D" id="1.10.1660.10">
    <property type="match status" value="1"/>
</dbReference>
<proteinExistence type="predicted"/>
<sequence>MRIGELAEASGVSTRSLRYYEQQGLIEARRTTGGWRDFDESMVERVVLIQHLFAAGLGSGTVNQLLPCLHAPLDERNGVMERLLADEVARLEDKRRDIDRELETLNALRQETALNEDPLPNGAAPLNEDAPVKDSLPLKDNLPLKDSTVLENDMP</sequence>
<dbReference type="SMART" id="SM00422">
    <property type="entry name" value="HTH_MERR"/>
    <property type="match status" value="1"/>
</dbReference>
<evidence type="ECO:0000256" key="2">
    <source>
        <dbReference type="SAM" id="MobiDB-lite"/>
    </source>
</evidence>